<dbReference type="GO" id="GO:0005975">
    <property type="term" value="P:carbohydrate metabolic process"/>
    <property type="evidence" value="ECO:0007669"/>
    <property type="project" value="InterPro"/>
</dbReference>
<evidence type="ECO:0000256" key="2">
    <source>
        <dbReference type="ARBA" id="ARBA00010973"/>
    </source>
</evidence>
<dbReference type="InterPro" id="IPR002509">
    <property type="entry name" value="NODB_dom"/>
</dbReference>
<protein>
    <recommendedName>
        <fullName evidence="3">Chitooligosaccharide deacetylase</fullName>
    </recommendedName>
    <alternativeName>
        <fullName evidence="4">Nodulation protein B</fullName>
    </alternativeName>
</protein>
<dbReference type="Proteomes" id="UP000646365">
    <property type="component" value="Unassembled WGS sequence"/>
</dbReference>
<comment type="caution">
    <text evidence="6">The sequence shown here is derived from an EMBL/GenBank/DDBJ whole genome shotgun (WGS) entry which is preliminary data.</text>
</comment>
<keyword evidence="7" id="KW-1185">Reference proteome</keyword>
<evidence type="ECO:0000256" key="3">
    <source>
        <dbReference type="ARBA" id="ARBA00020071"/>
    </source>
</evidence>
<dbReference type="PANTHER" id="PTHR47561:SF1">
    <property type="entry name" value="POLYSACCHARIDE DEACETYLASE FAMILY PROTEIN (AFU_ORTHOLOGUE AFUA_6G05030)"/>
    <property type="match status" value="1"/>
</dbReference>
<evidence type="ECO:0000256" key="4">
    <source>
        <dbReference type="ARBA" id="ARBA00032976"/>
    </source>
</evidence>
<proteinExistence type="inferred from homology"/>
<sequence>MSIETPRWPGGARMAVVVTIDFNDIHDIVAREPSTEGREKTLSVWRYGARRGVDRVLDVLDKHQVRASWFVPGRVAEEHRGLVGQIHAAGHELASNGYRCEIFDKLDLAQQQEAFRRGHGAVAEAVGEAPVGFRSASGNWAPGFADTLRAAGIRWSSSWRGDDLPYFHEPLAAPRLVELPLHYELEDEPYFAFNLYPPVPPGQSRIASYRDVLDNWRQDFAGFRRYGLCYLLRLHPEMIGTTGRIALLDELLGELRGQSDNWFTTGREVADWWAGTQPPNAPGHPVEIFARHIAELPS</sequence>
<evidence type="ECO:0000256" key="1">
    <source>
        <dbReference type="ARBA" id="ARBA00003236"/>
    </source>
</evidence>
<evidence type="ECO:0000259" key="5">
    <source>
        <dbReference type="Pfam" id="PF01522"/>
    </source>
</evidence>
<dbReference type="Pfam" id="PF01522">
    <property type="entry name" value="Polysacc_deac_1"/>
    <property type="match status" value="1"/>
</dbReference>
<dbReference type="PANTHER" id="PTHR47561">
    <property type="entry name" value="POLYSACCHARIDE DEACETYLASE FAMILY PROTEIN (AFU_ORTHOLOGUE AFUA_6G05030)"/>
    <property type="match status" value="1"/>
</dbReference>
<gene>
    <name evidence="6" type="ORF">GCM10011611_38600</name>
</gene>
<dbReference type="GO" id="GO:0016810">
    <property type="term" value="F:hydrolase activity, acting on carbon-nitrogen (but not peptide) bonds"/>
    <property type="evidence" value="ECO:0007669"/>
    <property type="project" value="InterPro"/>
</dbReference>
<reference evidence="6" key="2">
    <citation type="submission" date="2020-09" db="EMBL/GenBank/DDBJ databases">
        <authorList>
            <person name="Sun Q."/>
            <person name="Zhou Y."/>
        </authorList>
    </citation>
    <scope>NUCLEOTIDE SEQUENCE</scope>
    <source>
        <strain evidence="6">CGMCC 1.15725</strain>
    </source>
</reference>
<feature type="domain" description="NodB homology" evidence="5">
    <location>
        <begin position="49"/>
        <end position="154"/>
    </location>
</feature>
<organism evidence="6 7">
    <name type="scientific">Aliidongia dinghuensis</name>
    <dbReference type="NCBI Taxonomy" id="1867774"/>
    <lineage>
        <taxon>Bacteria</taxon>
        <taxon>Pseudomonadati</taxon>
        <taxon>Pseudomonadota</taxon>
        <taxon>Alphaproteobacteria</taxon>
        <taxon>Rhodospirillales</taxon>
        <taxon>Dongiaceae</taxon>
        <taxon>Aliidongia</taxon>
    </lineage>
</organism>
<dbReference type="EMBL" id="BMJQ01000010">
    <property type="protein sequence ID" value="GGF28775.1"/>
    <property type="molecule type" value="Genomic_DNA"/>
</dbReference>
<dbReference type="CDD" id="cd10938">
    <property type="entry name" value="CE4_HpPgdA_like"/>
    <property type="match status" value="1"/>
</dbReference>
<dbReference type="InterPro" id="IPR011330">
    <property type="entry name" value="Glyco_hydro/deAcase_b/a-brl"/>
</dbReference>
<dbReference type="AlphaFoldDB" id="A0A8J2YWA1"/>
<dbReference type="Gene3D" id="3.20.20.370">
    <property type="entry name" value="Glycoside hydrolase/deacetylase"/>
    <property type="match status" value="1"/>
</dbReference>
<dbReference type="InterPro" id="IPR037950">
    <property type="entry name" value="PgdA-like"/>
</dbReference>
<comment type="similarity">
    <text evidence="2">Belongs to the polysaccharide deacetylase family.</text>
</comment>
<dbReference type="RefSeq" id="WP_189048747.1">
    <property type="nucleotide sequence ID" value="NZ_BMJQ01000010.1"/>
</dbReference>
<dbReference type="SUPFAM" id="SSF88713">
    <property type="entry name" value="Glycoside hydrolase/deacetylase"/>
    <property type="match status" value="1"/>
</dbReference>
<comment type="function">
    <text evidence="1">Is involved in generating a small heat-stable compound (Nod), an acylated oligomer of N-acetylglucosamine, that stimulates mitosis in various plant protoplasts.</text>
</comment>
<evidence type="ECO:0000313" key="7">
    <source>
        <dbReference type="Proteomes" id="UP000646365"/>
    </source>
</evidence>
<evidence type="ECO:0000313" key="6">
    <source>
        <dbReference type="EMBL" id="GGF28775.1"/>
    </source>
</evidence>
<name>A0A8J2YWA1_9PROT</name>
<reference evidence="6" key="1">
    <citation type="journal article" date="2014" name="Int. J. Syst. Evol. Microbiol.">
        <title>Complete genome sequence of Corynebacterium casei LMG S-19264T (=DSM 44701T), isolated from a smear-ripened cheese.</title>
        <authorList>
            <consortium name="US DOE Joint Genome Institute (JGI-PGF)"/>
            <person name="Walter F."/>
            <person name="Albersmeier A."/>
            <person name="Kalinowski J."/>
            <person name="Ruckert C."/>
        </authorList>
    </citation>
    <scope>NUCLEOTIDE SEQUENCE</scope>
    <source>
        <strain evidence="6">CGMCC 1.15725</strain>
    </source>
</reference>
<accession>A0A8J2YWA1</accession>